<evidence type="ECO:0000313" key="2">
    <source>
        <dbReference type="Proteomes" id="UP000295499"/>
    </source>
</evidence>
<name>A0A4V3C363_9SPHI</name>
<dbReference type="EMBL" id="SNWM01000004">
    <property type="protein sequence ID" value="TDO20879.1"/>
    <property type="molecule type" value="Genomic_DNA"/>
</dbReference>
<reference evidence="1 2" key="1">
    <citation type="submission" date="2019-03" db="EMBL/GenBank/DDBJ databases">
        <title>Genomic Encyclopedia of Archaeal and Bacterial Type Strains, Phase II (KMG-II): from individual species to whole genera.</title>
        <authorList>
            <person name="Goeker M."/>
        </authorList>
    </citation>
    <scope>NUCLEOTIDE SEQUENCE [LARGE SCALE GENOMIC DNA]</scope>
    <source>
        <strain evidence="1 2">DSM 19034</strain>
    </source>
</reference>
<keyword evidence="2" id="KW-1185">Reference proteome</keyword>
<dbReference type="OrthoDB" id="9788332at2"/>
<proteinExistence type="predicted"/>
<accession>A0A4V3C363</accession>
<evidence type="ECO:0000313" key="1">
    <source>
        <dbReference type="EMBL" id="TDO20879.1"/>
    </source>
</evidence>
<protein>
    <submittedName>
        <fullName evidence="1">Uncharacterized protein (DUF2141 family)</fullName>
    </submittedName>
</protein>
<comment type="caution">
    <text evidence="1">The sequence shown here is derived from an EMBL/GenBank/DDBJ whole genome shotgun (WGS) entry which is preliminary data.</text>
</comment>
<organism evidence="1 2">
    <name type="scientific">Pedobacter duraquae</name>
    <dbReference type="NCBI Taxonomy" id="425511"/>
    <lineage>
        <taxon>Bacteria</taxon>
        <taxon>Pseudomonadati</taxon>
        <taxon>Bacteroidota</taxon>
        <taxon>Sphingobacteriia</taxon>
        <taxon>Sphingobacteriales</taxon>
        <taxon>Sphingobacteriaceae</taxon>
        <taxon>Pedobacter</taxon>
    </lineage>
</organism>
<dbReference type="AlphaFoldDB" id="A0A4V3C363"/>
<dbReference type="Pfam" id="PF09912">
    <property type="entry name" value="DUF2141"/>
    <property type="match status" value="1"/>
</dbReference>
<dbReference type="RefSeq" id="WP_133557728.1">
    <property type="nucleotide sequence ID" value="NZ_SNWM01000004.1"/>
</dbReference>
<dbReference type="InterPro" id="IPR018673">
    <property type="entry name" value="DUF2141"/>
</dbReference>
<dbReference type="Proteomes" id="UP000295499">
    <property type="component" value="Unassembled WGS sequence"/>
</dbReference>
<gene>
    <name evidence="1" type="ORF">CLV32_3514</name>
</gene>
<sequence>MKKIEALGLSLLLNISLSYGQTIETQIKVIGIRSERGNIKLTIFKDSEGFEKSQPVKNLVFQKKAIVGGNLILTFKIEPGIYGIILLDDENSNGKMDKNFIRMPKEGFGFSNFMMKFKKPSFDDFKVNLTSDPSKTEIKVRYF</sequence>